<feature type="transmembrane region" description="Helical" evidence="1">
    <location>
        <begin position="6"/>
        <end position="23"/>
    </location>
</feature>
<sequence length="89" mass="10595">MATWFQRFWTFFFGIGLCVSYLSSTLQIQWRIIWLALLLPSRRTIENGTPLGMIDARMNSCKFGSKKYTGSQELKRINRELEEKELKWK</sequence>
<gene>
    <name evidence="2" type="ORF">PIB30_062394</name>
</gene>
<evidence type="ECO:0000256" key="1">
    <source>
        <dbReference type="SAM" id="Phobius"/>
    </source>
</evidence>
<organism evidence="2 3">
    <name type="scientific">Stylosanthes scabra</name>
    <dbReference type="NCBI Taxonomy" id="79078"/>
    <lineage>
        <taxon>Eukaryota</taxon>
        <taxon>Viridiplantae</taxon>
        <taxon>Streptophyta</taxon>
        <taxon>Embryophyta</taxon>
        <taxon>Tracheophyta</taxon>
        <taxon>Spermatophyta</taxon>
        <taxon>Magnoliopsida</taxon>
        <taxon>eudicotyledons</taxon>
        <taxon>Gunneridae</taxon>
        <taxon>Pentapetalae</taxon>
        <taxon>rosids</taxon>
        <taxon>fabids</taxon>
        <taxon>Fabales</taxon>
        <taxon>Fabaceae</taxon>
        <taxon>Papilionoideae</taxon>
        <taxon>50 kb inversion clade</taxon>
        <taxon>dalbergioids sensu lato</taxon>
        <taxon>Dalbergieae</taxon>
        <taxon>Pterocarpus clade</taxon>
        <taxon>Stylosanthes</taxon>
    </lineage>
</organism>
<protein>
    <recommendedName>
        <fullName evidence="4">ATP synthase F0 subunit 8</fullName>
    </recommendedName>
</protein>
<evidence type="ECO:0008006" key="4">
    <source>
        <dbReference type="Google" id="ProtNLM"/>
    </source>
</evidence>
<dbReference type="EMBL" id="JASCZI010272439">
    <property type="protein sequence ID" value="MED6222235.1"/>
    <property type="molecule type" value="Genomic_DNA"/>
</dbReference>
<comment type="caution">
    <text evidence="2">The sequence shown here is derived from an EMBL/GenBank/DDBJ whole genome shotgun (WGS) entry which is preliminary data.</text>
</comment>
<evidence type="ECO:0000313" key="2">
    <source>
        <dbReference type="EMBL" id="MED6222235.1"/>
    </source>
</evidence>
<keyword evidence="1" id="KW-0472">Membrane</keyword>
<reference evidence="2 3" key="1">
    <citation type="journal article" date="2023" name="Plants (Basel)">
        <title>Bridging the Gap: Combining Genomics and Transcriptomics Approaches to Understand Stylosanthes scabra, an Orphan Legume from the Brazilian Caatinga.</title>
        <authorList>
            <person name="Ferreira-Neto J.R.C."/>
            <person name="da Silva M.D."/>
            <person name="Binneck E."/>
            <person name="de Melo N.F."/>
            <person name="da Silva R.H."/>
            <person name="de Melo A.L.T.M."/>
            <person name="Pandolfi V."/>
            <person name="Bustamante F.O."/>
            <person name="Brasileiro-Vidal A.C."/>
            <person name="Benko-Iseppon A.M."/>
        </authorList>
    </citation>
    <scope>NUCLEOTIDE SEQUENCE [LARGE SCALE GENOMIC DNA]</scope>
    <source>
        <tissue evidence="2">Leaves</tissue>
    </source>
</reference>
<keyword evidence="3" id="KW-1185">Reference proteome</keyword>
<evidence type="ECO:0000313" key="3">
    <source>
        <dbReference type="Proteomes" id="UP001341840"/>
    </source>
</evidence>
<proteinExistence type="predicted"/>
<name>A0ABU6ZJW7_9FABA</name>
<accession>A0ABU6ZJW7</accession>
<dbReference type="Proteomes" id="UP001341840">
    <property type="component" value="Unassembled WGS sequence"/>
</dbReference>
<keyword evidence="1" id="KW-0812">Transmembrane</keyword>
<keyword evidence="1" id="KW-1133">Transmembrane helix</keyword>